<keyword evidence="15" id="KW-0325">Glycoprotein</keyword>
<dbReference type="Gramene" id="Ma04_t40130.1">
    <property type="protein sequence ID" value="Ma04_p40130.1"/>
    <property type="gene ID" value="Ma04_g40130"/>
</dbReference>
<comment type="subcellular location">
    <subcellularLocation>
        <location evidence="1">Cell membrane</location>
        <topology evidence="1">Single-pass type I membrane protein</topology>
    </subcellularLocation>
</comment>
<feature type="chain" id="PRO_5032275485" description="Receptor-like serine/threonine-protein kinase" evidence="22">
    <location>
        <begin position="22"/>
        <end position="823"/>
    </location>
</feature>
<dbReference type="PROSITE" id="PS50927">
    <property type="entry name" value="BULB_LECTIN"/>
    <property type="match status" value="1"/>
</dbReference>
<dbReference type="InterPro" id="IPR001245">
    <property type="entry name" value="Ser-Thr/Tyr_kinase_cat_dom"/>
</dbReference>
<proteinExistence type="inferred from homology"/>
<dbReference type="CDD" id="cd14066">
    <property type="entry name" value="STKc_IRAK"/>
    <property type="match status" value="1"/>
</dbReference>
<dbReference type="SUPFAM" id="SSF51110">
    <property type="entry name" value="alpha-D-mannose-specific plant lectins"/>
    <property type="match status" value="1"/>
</dbReference>
<keyword evidence="5 18" id="KW-0808">Transferase</keyword>
<feature type="domain" description="Bulb-type lectin" evidence="25">
    <location>
        <begin position="22"/>
        <end position="140"/>
    </location>
</feature>
<evidence type="ECO:0000256" key="20">
    <source>
        <dbReference type="SAM" id="MobiDB-lite"/>
    </source>
</evidence>
<feature type="region of interest" description="Disordered" evidence="20">
    <location>
        <begin position="786"/>
        <end position="810"/>
    </location>
</feature>
<dbReference type="InParanoid" id="A0A804IZ61"/>
<keyword evidence="6 21" id="KW-0812">Transmembrane</keyword>
<dbReference type="Gene3D" id="2.90.10.10">
    <property type="entry name" value="Bulb-type lectin domain"/>
    <property type="match status" value="1"/>
</dbReference>
<name>A0A804IZ61_MUSAM</name>
<dbReference type="InterPro" id="IPR000719">
    <property type="entry name" value="Prot_kinase_dom"/>
</dbReference>
<evidence type="ECO:0000256" key="1">
    <source>
        <dbReference type="ARBA" id="ARBA00004251"/>
    </source>
</evidence>
<keyword evidence="13" id="KW-1015">Disulfide bond</keyword>
<evidence type="ECO:0000259" key="26">
    <source>
        <dbReference type="PROSITE" id="PS50948"/>
    </source>
</evidence>
<dbReference type="InterPro" id="IPR024171">
    <property type="entry name" value="SRK-like_kinase"/>
</dbReference>
<dbReference type="Pfam" id="PF01453">
    <property type="entry name" value="B_lectin"/>
    <property type="match status" value="1"/>
</dbReference>
<evidence type="ECO:0000256" key="2">
    <source>
        <dbReference type="ARBA" id="ARBA00022475"/>
    </source>
</evidence>
<keyword evidence="9 18" id="KW-0418">Kinase</keyword>
<protein>
    <recommendedName>
        <fullName evidence="18">Receptor-like serine/threonine-protein kinase</fullName>
        <ecNumber evidence="18">2.7.11.1</ecNumber>
    </recommendedName>
</protein>
<evidence type="ECO:0000256" key="13">
    <source>
        <dbReference type="ARBA" id="ARBA00023157"/>
    </source>
</evidence>
<evidence type="ECO:0000256" key="3">
    <source>
        <dbReference type="ARBA" id="ARBA00022527"/>
    </source>
</evidence>
<evidence type="ECO:0000256" key="17">
    <source>
        <dbReference type="ARBA" id="ARBA00048679"/>
    </source>
</evidence>
<evidence type="ECO:0000256" key="15">
    <source>
        <dbReference type="ARBA" id="ARBA00023180"/>
    </source>
</evidence>
<dbReference type="Gene3D" id="1.10.510.10">
    <property type="entry name" value="Transferase(Phosphotransferase) domain 1"/>
    <property type="match status" value="1"/>
</dbReference>
<dbReference type="SMART" id="SM00220">
    <property type="entry name" value="S_TKc"/>
    <property type="match status" value="1"/>
</dbReference>
<dbReference type="Pfam" id="PF07714">
    <property type="entry name" value="PK_Tyr_Ser-Thr"/>
    <property type="match status" value="1"/>
</dbReference>
<dbReference type="InterPro" id="IPR021820">
    <property type="entry name" value="S-locus_recpt_kinase_C"/>
</dbReference>
<dbReference type="EnsemblPlants" id="Ma04_t40130.1">
    <property type="protein sequence ID" value="Ma04_p40130.1"/>
    <property type="gene ID" value="Ma04_g40130"/>
</dbReference>
<keyword evidence="3 18" id="KW-0723">Serine/threonine-protein kinase</keyword>
<sequence length="823" mass="91057">MTSRFFLVYLLSTTLISPTTGADILSPNQSLTDDGQTLISTGGTFQLGFFGSDKRYVGIWYSKVSVRTVVWVANRRQPITGTSGSLSIKTNGTLVITDENATVVWYSSSRALANPVAQLLDNGNFVVRESGSNSNDPNSFAWQSFDFPTDTLLPGMKLGWNLTSGLNRNLTAWTSDSDPAPSEYTMAVDVRGYPEIFLWSRSTRTWRTGPWNGLRFSGIPEMKTYDKLSFDFVVNRDEVFYSFYVHDAAFITRLIVNQSGITQRLVWIEQSKIWNAFWFAPKDQCDKVSQCGPNGVCDPNESPICGCLNGFRPKNPSNWALRDASDGCRRKTELDCRNGTDGFVMVSGVKLPDTSSSVANMSLSLEQCRTMCLTNCSCTAYAAANISVSGTGSGCIMWTTELTDLRVYTNGGQDLYLRLAAADLGSESNPSHQRRIVVIIVVLAVMITLLASTAFCIRRRKKRRSTGMSGNISFSERYINEGGEGKDIDLPLFDLGTIIDATNNFSVHSKLGEGGFGPVYKGNLGEEQEIAVKRLSKTSVQGLDEFKNEVMLIAKLQHRNLVRLLGCCIQDEERMLIYEYMPNRSLDAILFDKAKVGLLDWRTRYNIIVGIARGLLYLHQDSRFRIIHRDMKAGNILLDKDMCPKISDFGMARIFGGDETEANTRRVVGTYGYMSPEYAMDGIFSVKSDVFSFGVLVLEIVSGKRNRGVYHSAPQLNLLGYAWSLWKEGRTSELVDESMGDSFPMAEALRCIKVGLLCVQDRPEHRPTMASAVLMLGSDGALLPQPTQPGFVATKGPLESDSSASKQDSVSVNDISITMVEGR</sequence>
<dbReference type="PROSITE" id="PS00108">
    <property type="entry name" value="PROTEIN_KINASE_ST"/>
    <property type="match status" value="1"/>
</dbReference>
<comment type="catalytic activity">
    <reaction evidence="17 18">
        <text>L-seryl-[protein] + ATP = O-phospho-L-seryl-[protein] + ADP + H(+)</text>
        <dbReference type="Rhea" id="RHEA:17989"/>
        <dbReference type="Rhea" id="RHEA-COMP:9863"/>
        <dbReference type="Rhea" id="RHEA-COMP:11604"/>
        <dbReference type="ChEBI" id="CHEBI:15378"/>
        <dbReference type="ChEBI" id="CHEBI:29999"/>
        <dbReference type="ChEBI" id="CHEBI:30616"/>
        <dbReference type="ChEBI" id="CHEBI:83421"/>
        <dbReference type="ChEBI" id="CHEBI:456216"/>
        <dbReference type="EC" id="2.7.11.1"/>
    </reaction>
</comment>
<evidence type="ECO:0000313" key="28">
    <source>
        <dbReference type="Proteomes" id="UP000012960"/>
    </source>
</evidence>
<dbReference type="PIRSF" id="PIRSF000641">
    <property type="entry name" value="SRK"/>
    <property type="match status" value="1"/>
</dbReference>
<evidence type="ECO:0000256" key="7">
    <source>
        <dbReference type="ARBA" id="ARBA00022729"/>
    </source>
</evidence>
<keyword evidence="28" id="KW-1185">Reference proteome</keyword>
<keyword evidence="14" id="KW-0675">Receptor</keyword>
<evidence type="ECO:0000313" key="27">
    <source>
        <dbReference type="EnsemblPlants" id="Ma04_p40130.1"/>
    </source>
</evidence>
<dbReference type="SMART" id="SM00108">
    <property type="entry name" value="B_lectin"/>
    <property type="match status" value="1"/>
</dbReference>
<evidence type="ECO:0000256" key="10">
    <source>
        <dbReference type="ARBA" id="ARBA00022840"/>
    </source>
</evidence>
<dbReference type="InterPro" id="IPR000858">
    <property type="entry name" value="S_locus_glycoprot_dom"/>
</dbReference>
<dbReference type="GO" id="GO:0005886">
    <property type="term" value="C:plasma membrane"/>
    <property type="evidence" value="ECO:0007669"/>
    <property type="project" value="UniProtKB-SubCell"/>
</dbReference>
<evidence type="ECO:0000256" key="9">
    <source>
        <dbReference type="ARBA" id="ARBA00022777"/>
    </source>
</evidence>
<evidence type="ECO:0000256" key="18">
    <source>
        <dbReference type="PIRNR" id="PIRNR000641"/>
    </source>
</evidence>
<feature type="domain" description="EGF-like" evidence="24">
    <location>
        <begin position="281"/>
        <end position="317"/>
    </location>
</feature>
<keyword evidence="10 18" id="KW-0067">ATP-binding</keyword>
<dbReference type="PROSITE" id="PS50948">
    <property type="entry name" value="PAN"/>
    <property type="match status" value="1"/>
</dbReference>
<evidence type="ECO:0000256" key="14">
    <source>
        <dbReference type="ARBA" id="ARBA00023170"/>
    </source>
</evidence>
<dbReference type="PROSITE" id="PS50026">
    <property type="entry name" value="EGF_3"/>
    <property type="match status" value="1"/>
</dbReference>
<evidence type="ECO:0000259" key="24">
    <source>
        <dbReference type="PROSITE" id="PS50026"/>
    </source>
</evidence>
<keyword evidence="4 19" id="KW-0245">EGF-like domain</keyword>
<feature type="domain" description="Apple" evidence="26">
    <location>
        <begin position="336"/>
        <end position="420"/>
    </location>
</feature>
<dbReference type="InterPro" id="IPR036426">
    <property type="entry name" value="Bulb-type_lectin_dom_sf"/>
</dbReference>
<evidence type="ECO:0000256" key="16">
    <source>
        <dbReference type="ARBA" id="ARBA00047899"/>
    </source>
</evidence>
<dbReference type="CDD" id="cd01098">
    <property type="entry name" value="PAN_AP_plant"/>
    <property type="match status" value="1"/>
</dbReference>
<feature type="domain" description="Protein kinase" evidence="23">
    <location>
        <begin position="505"/>
        <end position="791"/>
    </location>
</feature>
<comment type="similarity">
    <text evidence="18">Belongs to the protein kinase superfamily. Ser/Thr protein kinase family.</text>
</comment>
<reference evidence="27" key="1">
    <citation type="submission" date="2021-05" db="UniProtKB">
        <authorList>
            <consortium name="EnsemblPlants"/>
        </authorList>
    </citation>
    <scope>IDENTIFICATION</scope>
    <source>
        <strain evidence="27">subsp. malaccensis</strain>
    </source>
</reference>
<accession>A0A804IZ61</accession>
<comment type="caution">
    <text evidence="19">Lacks conserved residue(s) required for the propagation of feature annotation.</text>
</comment>
<dbReference type="PANTHER" id="PTHR27002">
    <property type="entry name" value="RECEPTOR-LIKE SERINE/THREONINE-PROTEIN KINASE SD1-8"/>
    <property type="match status" value="1"/>
</dbReference>
<dbReference type="PROSITE" id="PS50011">
    <property type="entry name" value="PROTEIN_KINASE_DOM"/>
    <property type="match status" value="1"/>
</dbReference>
<keyword evidence="2" id="KW-1003">Cell membrane</keyword>
<dbReference type="InterPro" id="IPR001480">
    <property type="entry name" value="Bulb-type_lectin_dom"/>
</dbReference>
<dbReference type="InterPro" id="IPR003609">
    <property type="entry name" value="Pan_app"/>
</dbReference>
<keyword evidence="7 22" id="KW-0732">Signal</keyword>
<evidence type="ECO:0000256" key="22">
    <source>
        <dbReference type="SAM" id="SignalP"/>
    </source>
</evidence>
<dbReference type="GO" id="GO:0051707">
    <property type="term" value="P:response to other organism"/>
    <property type="evidence" value="ECO:0007669"/>
    <property type="project" value="UniProtKB-ARBA"/>
</dbReference>
<evidence type="ECO:0000256" key="4">
    <source>
        <dbReference type="ARBA" id="ARBA00022536"/>
    </source>
</evidence>
<dbReference type="Proteomes" id="UP000012960">
    <property type="component" value="Unplaced"/>
</dbReference>
<feature type="compositionally biased region" description="Low complexity" evidence="20">
    <location>
        <begin position="800"/>
        <end position="810"/>
    </location>
</feature>
<evidence type="ECO:0000256" key="8">
    <source>
        <dbReference type="ARBA" id="ARBA00022741"/>
    </source>
</evidence>
<evidence type="ECO:0000256" key="11">
    <source>
        <dbReference type="ARBA" id="ARBA00022989"/>
    </source>
</evidence>
<keyword evidence="8 18" id="KW-0547">Nucleotide-binding</keyword>
<dbReference type="GO" id="GO:0048544">
    <property type="term" value="P:recognition of pollen"/>
    <property type="evidence" value="ECO:0007669"/>
    <property type="project" value="InterPro"/>
</dbReference>
<dbReference type="OMA" id="YTWIPTN"/>
<dbReference type="GO" id="GO:0004674">
    <property type="term" value="F:protein serine/threonine kinase activity"/>
    <property type="evidence" value="ECO:0007669"/>
    <property type="project" value="UniProtKB-KW"/>
</dbReference>
<dbReference type="FunFam" id="1.10.510.10:FF:000060">
    <property type="entry name" value="G-type lectin S-receptor-like serine/threonine-protein kinase"/>
    <property type="match status" value="1"/>
</dbReference>
<dbReference type="InterPro" id="IPR011009">
    <property type="entry name" value="Kinase-like_dom_sf"/>
</dbReference>
<keyword evidence="12 21" id="KW-0472">Membrane</keyword>
<evidence type="ECO:0000256" key="19">
    <source>
        <dbReference type="PROSITE-ProRule" id="PRU00076"/>
    </source>
</evidence>
<dbReference type="FunFam" id="3.30.200.20:FF:000330">
    <property type="entry name" value="G-type lectin S-receptor-like serine/threonine-protein kinase At4g03230"/>
    <property type="match status" value="1"/>
</dbReference>
<feature type="transmembrane region" description="Helical" evidence="21">
    <location>
        <begin position="436"/>
        <end position="457"/>
    </location>
</feature>
<dbReference type="OrthoDB" id="741567at2759"/>
<dbReference type="Pfam" id="PF00954">
    <property type="entry name" value="S_locus_glycop"/>
    <property type="match status" value="1"/>
</dbReference>
<evidence type="ECO:0000256" key="12">
    <source>
        <dbReference type="ARBA" id="ARBA00023136"/>
    </source>
</evidence>
<evidence type="ECO:0000259" key="23">
    <source>
        <dbReference type="PROSITE" id="PS50011"/>
    </source>
</evidence>
<dbReference type="Pfam" id="PF11883">
    <property type="entry name" value="DUF3403"/>
    <property type="match status" value="1"/>
</dbReference>
<evidence type="ECO:0000256" key="6">
    <source>
        <dbReference type="ARBA" id="ARBA00022692"/>
    </source>
</evidence>
<dbReference type="Pfam" id="PF08276">
    <property type="entry name" value="PAN_2"/>
    <property type="match status" value="1"/>
</dbReference>
<dbReference type="PANTHER" id="PTHR27002:SF1095">
    <property type="entry name" value="G-TYPE LECTIN S-RECEPTOR-LIKE SERINE_THREONINE-PROTEIN KINASE RKS1"/>
    <property type="match status" value="1"/>
</dbReference>
<feature type="signal peptide" evidence="22">
    <location>
        <begin position="1"/>
        <end position="21"/>
    </location>
</feature>
<dbReference type="GO" id="GO:0005524">
    <property type="term" value="F:ATP binding"/>
    <property type="evidence" value="ECO:0007669"/>
    <property type="project" value="UniProtKB-KW"/>
</dbReference>
<comment type="catalytic activity">
    <reaction evidence="16 18">
        <text>L-threonyl-[protein] + ATP = O-phospho-L-threonyl-[protein] + ADP + H(+)</text>
        <dbReference type="Rhea" id="RHEA:46608"/>
        <dbReference type="Rhea" id="RHEA-COMP:11060"/>
        <dbReference type="Rhea" id="RHEA-COMP:11605"/>
        <dbReference type="ChEBI" id="CHEBI:15378"/>
        <dbReference type="ChEBI" id="CHEBI:30013"/>
        <dbReference type="ChEBI" id="CHEBI:30616"/>
        <dbReference type="ChEBI" id="CHEBI:61977"/>
        <dbReference type="ChEBI" id="CHEBI:456216"/>
        <dbReference type="EC" id="2.7.11.1"/>
    </reaction>
</comment>
<evidence type="ECO:0000256" key="21">
    <source>
        <dbReference type="SAM" id="Phobius"/>
    </source>
</evidence>
<organism evidence="27 28">
    <name type="scientific">Musa acuminata subsp. malaccensis</name>
    <name type="common">Wild banana</name>
    <name type="synonym">Musa malaccensis</name>
    <dbReference type="NCBI Taxonomy" id="214687"/>
    <lineage>
        <taxon>Eukaryota</taxon>
        <taxon>Viridiplantae</taxon>
        <taxon>Streptophyta</taxon>
        <taxon>Embryophyta</taxon>
        <taxon>Tracheophyta</taxon>
        <taxon>Spermatophyta</taxon>
        <taxon>Magnoliopsida</taxon>
        <taxon>Liliopsida</taxon>
        <taxon>Zingiberales</taxon>
        <taxon>Musaceae</taxon>
        <taxon>Musa</taxon>
    </lineage>
</organism>
<dbReference type="AlphaFoldDB" id="A0A804IZ61"/>
<dbReference type="InterPro" id="IPR008271">
    <property type="entry name" value="Ser/Thr_kinase_AS"/>
</dbReference>
<evidence type="ECO:0000256" key="5">
    <source>
        <dbReference type="ARBA" id="ARBA00022679"/>
    </source>
</evidence>
<dbReference type="EC" id="2.7.11.1" evidence="18"/>
<dbReference type="CDD" id="cd00028">
    <property type="entry name" value="B_lectin"/>
    <property type="match status" value="1"/>
</dbReference>
<dbReference type="SUPFAM" id="SSF56112">
    <property type="entry name" value="Protein kinase-like (PK-like)"/>
    <property type="match status" value="1"/>
</dbReference>
<evidence type="ECO:0000259" key="25">
    <source>
        <dbReference type="PROSITE" id="PS50927"/>
    </source>
</evidence>
<dbReference type="Gene3D" id="3.30.200.20">
    <property type="entry name" value="Phosphorylase Kinase, domain 1"/>
    <property type="match status" value="1"/>
</dbReference>
<keyword evidence="11 21" id="KW-1133">Transmembrane helix</keyword>
<dbReference type="SMART" id="SM00473">
    <property type="entry name" value="PAN_AP"/>
    <property type="match status" value="1"/>
</dbReference>
<dbReference type="InterPro" id="IPR000742">
    <property type="entry name" value="EGF"/>
</dbReference>